<keyword evidence="9" id="KW-0472">Membrane</keyword>
<reference evidence="12" key="2">
    <citation type="journal article" date="2009" name="Genome Res.">
        <title>Comparative genomic analyses of the human fungal pathogens Coccidioides and their relatives.</title>
        <authorList>
            <person name="Sharpton T.J."/>
            <person name="Stajich J.E."/>
            <person name="Rounsley S.D."/>
            <person name="Gardner M.J."/>
            <person name="Wortman J.R."/>
            <person name="Jordar V.S."/>
            <person name="Maiti R."/>
            <person name="Kodira C.D."/>
            <person name="Neafsey D.E."/>
            <person name="Zeng Q."/>
            <person name="Hung C.-Y."/>
            <person name="McMahan C."/>
            <person name="Muszewska A."/>
            <person name="Grynberg M."/>
            <person name="Mandel M.A."/>
            <person name="Kellner E.M."/>
            <person name="Barker B.M."/>
            <person name="Galgiani J.N."/>
            <person name="Orbach M.J."/>
            <person name="Kirkland T.N."/>
            <person name="Cole G.T."/>
            <person name="Henn M.R."/>
            <person name="Birren B.W."/>
            <person name="Taylor J.W."/>
        </authorList>
    </citation>
    <scope>NUCLEOTIDE SEQUENCE [LARGE SCALE GENOMIC DNA]</scope>
    <source>
        <strain evidence="12">RMSCC 3488</strain>
    </source>
</reference>
<dbReference type="VEuPathDB" id="FungiDB:CPAG_04287"/>
<keyword evidence="6 9" id="KW-0249">Electron transport</keyword>
<dbReference type="InterPro" id="IPR010625">
    <property type="entry name" value="CHCH"/>
</dbReference>
<proteinExistence type="inferred from homology"/>
<dbReference type="PROSITE" id="PS51808">
    <property type="entry name" value="CHCH"/>
    <property type="match status" value="1"/>
</dbReference>
<dbReference type="AlphaFoldDB" id="A0A0J6FGD1"/>
<evidence type="ECO:0000256" key="3">
    <source>
        <dbReference type="ARBA" id="ARBA00022448"/>
    </source>
</evidence>
<feature type="domain" description="CHCH" evidence="10">
    <location>
        <begin position="92"/>
        <end position="125"/>
    </location>
</feature>
<dbReference type="Pfam" id="PF06747">
    <property type="entry name" value="CHCH"/>
    <property type="match status" value="1"/>
</dbReference>
<evidence type="ECO:0000256" key="6">
    <source>
        <dbReference type="ARBA" id="ARBA00022982"/>
    </source>
</evidence>
<comment type="function">
    <text evidence="1 9">Accessory subunit of the mitochondrial membrane respiratory chain NADH dehydrogenase (Complex I), that is believed not to be involved in catalysis. Complex I functions in the transfer of electrons from NADH to the respiratory chain. The immediate electron acceptor for the enzyme is believed to be ubiquinone.</text>
</comment>
<accession>A0A0J6FGD1</accession>
<keyword evidence="8" id="KW-1015">Disulfide bond</keyword>
<gene>
    <name evidence="11" type="ORF">CPAG_04287</name>
</gene>
<dbReference type="GO" id="GO:0005743">
    <property type="term" value="C:mitochondrial inner membrane"/>
    <property type="evidence" value="ECO:0007669"/>
    <property type="project" value="UniProtKB-SubCell"/>
</dbReference>
<keyword evidence="11" id="KW-0830">Ubiquinone</keyword>
<organism evidence="11 12">
    <name type="scientific">Coccidioides posadasii RMSCC 3488</name>
    <dbReference type="NCBI Taxonomy" id="454284"/>
    <lineage>
        <taxon>Eukaryota</taxon>
        <taxon>Fungi</taxon>
        <taxon>Dikarya</taxon>
        <taxon>Ascomycota</taxon>
        <taxon>Pezizomycotina</taxon>
        <taxon>Eurotiomycetes</taxon>
        <taxon>Eurotiomycetidae</taxon>
        <taxon>Onygenales</taxon>
        <taxon>Onygenaceae</taxon>
        <taxon>Coccidioides</taxon>
    </lineage>
</organism>
<reference evidence="11 12" key="1">
    <citation type="submission" date="2007-06" db="EMBL/GenBank/DDBJ databases">
        <title>The Genome Sequence of Coccidioides posadasii RMSCC_3488.</title>
        <authorList>
            <consortium name="Coccidioides Genome Resources Consortium"/>
            <consortium name="The Broad Institute Genome Sequencing Platform"/>
            <person name="Henn M.R."/>
            <person name="Sykes S."/>
            <person name="Young S."/>
            <person name="Jaffe D."/>
            <person name="Berlin A."/>
            <person name="Alvarez P."/>
            <person name="Butler J."/>
            <person name="Gnerre S."/>
            <person name="Grabherr M."/>
            <person name="Mauceli E."/>
            <person name="Brockman W."/>
            <person name="Kodira C."/>
            <person name="Alvarado L."/>
            <person name="Zeng Q."/>
            <person name="Crawford M."/>
            <person name="Antoine C."/>
            <person name="Devon K."/>
            <person name="Galgiani J."/>
            <person name="Orsborn K."/>
            <person name="Lewis M.L."/>
            <person name="Nusbaum C."/>
            <person name="Galagan J."/>
            <person name="Birren B."/>
        </authorList>
    </citation>
    <scope>NUCLEOTIDE SEQUENCE [LARGE SCALE GENOMIC DNA]</scope>
    <source>
        <strain evidence="11 12">RMSCC 3488</strain>
    </source>
</reference>
<reference evidence="12" key="3">
    <citation type="journal article" date="2010" name="Genome Res.">
        <title>Population genomic sequencing of Coccidioides fungi reveals recent hybridization and transposon control.</title>
        <authorList>
            <person name="Neafsey D.E."/>
            <person name="Barker B.M."/>
            <person name="Sharpton T.J."/>
            <person name="Stajich J.E."/>
            <person name="Park D.J."/>
            <person name="Whiston E."/>
            <person name="Hung C.-Y."/>
            <person name="McMahan C."/>
            <person name="White J."/>
            <person name="Sykes S."/>
            <person name="Heiman D."/>
            <person name="Young S."/>
            <person name="Zeng Q."/>
            <person name="Abouelleil A."/>
            <person name="Aftuck L."/>
            <person name="Bessette D."/>
            <person name="Brown A."/>
            <person name="FitzGerald M."/>
            <person name="Lui A."/>
            <person name="Macdonald J.P."/>
            <person name="Priest M."/>
            <person name="Orbach M.J."/>
            <person name="Galgiani J.N."/>
            <person name="Kirkland T.N."/>
            <person name="Cole G.T."/>
            <person name="Birren B.W."/>
            <person name="Henn M.R."/>
            <person name="Taylor J.W."/>
            <person name="Rounsley S.D."/>
        </authorList>
    </citation>
    <scope>NUCLEOTIDE SEQUENCE [LARGE SCALE GENOMIC DNA]</scope>
    <source>
        <strain evidence="12">RMSCC 3488</strain>
    </source>
</reference>
<evidence type="ECO:0000313" key="12">
    <source>
        <dbReference type="Proteomes" id="UP000054567"/>
    </source>
</evidence>
<evidence type="ECO:0000256" key="2">
    <source>
        <dbReference type="ARBA" id="ARBA00010705"/>
    </source>
</evidence>
<dbReference type="EMBL" id="DS268110">
    <property type="protein sequence ID" value="KMM67954.1"/>
    <property type="molecule type" value="Genomic_DNA"/>
</dbReference>
<dbReference type="GO" id="GO:0006120">
    <property type="term" value="P:mitochondrial electron transport, NADH to ubiquinone"/>
    <property type="evidence" value="ECO:0007669"/>
    <property type="project" value="InterPro"/>
</dbReference>
<evidence type="ECO:0000259" key="10">
    <source>
        <dbReference type="Pfam" id="PF06747"/>
    </source>
</evidence>
<evidence type="ECO:0000256" key="4">
    <source>
        <dbReference type="ARBA" id="ARBA00022660"/>
    </source>
</evidence>
<evidence type="ECO:0000256" key="7">
    <source>
        <dbReference type="ARBA" id="ARBA00023128"/>
    </source>
</evidence>
<protein>
    <recommendedName>
        <fullName evidence="9">NADH-ubiquinone oxidoreductase</fullName>
    </recommendedName>
</protein>
<sequence length="160" mass="18188">MSGNRQARFNQHVLIDTTPMPDEVPKVEEIGASSAPLMSASYFIGDRCKAFNDDYMKCKEEANGKGELECLKEGRKVTRCAASVLKDINTHCLKEFRGHWECLENNNQQLWHCRGPEQKLNACVFDKLGLKKVIPDTPEGQTPVHLRRKQIFANSQAPQW</sequence>
<keyword evidence="4 9" id="KW-0679">Respiratory chain</keyword>
<evidence type="ECO:0000256" key="5">
    <source>
        <dbReference type="ARBA" id="ARBA00022737"/>
    </source>
</evidence>
<dbReference type="InterPro" id="IPR016680">
    <property type="entry name" value="NDUFA8"/>
</dbReference>
<dbReference type="PANTHER" id="PTHR13344:SF0">
    <property type="entry name" value="NADH DEHYDROGENASE [UBIQUINONE] 1 ALPHA SUBCOMPLEX SUBUNIT 8"/>
    <property type="match status" value="1"/>
</dbReference>
<comment type="subcellular location">
    <subcellularLocation>
        <location evidence="9">Mitochondrion inner membrane</location>
    </subcellularLocation>
</comment>
<keyword evidence="3 9" id="KW-0813">Transport</keyword>
<name>A0A0J6FGD1_COCPO</name>
<evidence type="ECO:0000256" key="8">
    <source>
        <dbReference type="ARBA" id="ARBA00023157"/>
    </source>
</evidence>
<evidence type="ECO:0000313" key="11">
    <source>
        <dbReference type="EMBL" id="KMM67954.1"/>
    </source>
</evidence>
<dbReference type="PANTHER" id="PTHR13344">
    <property type="entry name" value="NADH-UBIQUINONE OXIDOREDUCTASE"/>
    <property type="match status" value="1"/>
</dbReference>
<keyword evidence="9" id="KW-0999">Mitochondrion inner membrane</keyword>
<dbReference type="Proteomes" id="UP000054567">
    <property type="component" value="Unassembled WGS sequence"/>
</dbReference>
<keyword evidence="5" id="KW-0677">Repeat</keyword>
<evidence type="ECO:0000256" key="9">
    <source>
        <dbReference type="PIRNR" id="PIRNR017016"/>
    </source>
</evidence>
<dbReference type="PIRSF" id="PIRSF017016">
    <property type="entry name" value="NDUA8"/>
    <property type="match status" value="1"/>
</dbReference>
<keyword evidence="7 9" id="KW-0496">Mitochondrion</keyword>
<evidence type="ECO:0000256" key="1">
    <source>
        <dbReference type="ARBA" id="ARBA00003195"/>
    </source>
</evidence>
<comment type="similarity">
    <text evidence="2 9">Belongs to the complex I NDUFA8 subunit family.</text>
</comment>
<dbReference type="OrthoDB" id="276296at2759"/>